<reference evidence="4" key="1">
    <citation type="journal article" date="2021" name="ISME J.">
        <title>Mercury methylation by metabolically versatile and cosmopolitan marine bacteria.</title>
        <authorList>
            <person name="Lin H."/>
            <person name="Ascher D.B."/>
            <person name="Myung Y."/>
            <person name="Lamborg C.H."/>
            <person name="Hallam S.J."/>
            <person name="Gionfriddo C.M."/>
            <person name="Holt K.E."/>
            <person name="Moreau J.W."/>
        </authorList>
    </citation>
    <scope>NUCLEOTIDE SEQUENCE</scope>
    <source>
        <strain evidence="4">SI075_bin30</strain>
    </source>
</reference>
<evidence type="ECO:0000259" key="3">
    <source>
        <dbReference type="PROSITE" id="PS51186"/>
    </source>
</evidence>
<evidence type="ECO:0000256" key="2">
    <source>
        <dbReference type="ARBA" id="ARBA00023315"/>
    </source>
</evidence>
<dbReference type="Gene3D" id="3.40.630.30">
    <property type="match status" value="1"/>
</dbReference>
<accession>A0A8T5GGR4</accession>
<evidence type="ECO:0000256" key="1">
    <source>
        <dbReference type="ARBA" id="ARBA00022679"/>
    </source>
</evidence>
<keyword evidence="1" id="KW-0808">Transferase</keyword>
<evidence type="ECO:0000313" key="4">
    <source>
        <dbReference type="EMBL" id="MBT4870897.1"/>
    </source>
</evidence>
<dbReference type="PANTHER" id="PTHR43420:SF44">
    <property type="entry name" value="ACETYLTRANSFERASE YPEA"/>
    <property type="match status" value="1"/>
</dbReference>
<dbReference type="AlphaFoldDB" id="A0A8T5GGR4"/>
<protein>
    <submittedName>
        <fullName evidence="4">GNAT family N-acetyltransferase</fullName>
    </submittedName>
</protein>
<dbReference type="EMBL" id="JABJNZ010000062">
    <property type="protein sequence ID" value="MBT4870897.1"/>
    <property type="molecule type" value="Genomic_DNA"/>
</dbReference>
<dbReference type="SUPFAM" id="SSF55729">
    <property type="entry name" value="Acyl-CoA N-acyltransferases (Nat)"/>
    <property type="match status" value="1"/>
</dbReference>
<dbReference type="InterPro" id="IPR000182">
    <property type="entry name" value="GNAT_dom"/>
</dbReference>
<dbReference type="PANTHER" id="PTHR43420">
    <property type="entry name" value="ACETYLTRANSFERASE"/>
    <property type="match status" value="1"/>
</dbReference>
<keyword evidence="2" id="KW-0012">Acyltransferase</keyword>
<name>A0A8T5GGR4_9ARCH</name>
<dbReference type="InterPro" id="IPR050680">
    <property type="entry name" value="YpeA/RimI_acetyltransf"/>
</dbReference>
<dbReference type="InterPro" id="IPR016181">
    <property type="entry name" value="Acyl_CoA_acyltransferase"/>
</dbReference>
<dbReference type="Proteomes" id="UP000722459">
    <property type="component" value="Unassembled WGS sequence"/>
</dbReference>
<evidence type="ECO:0000313" key="5">
    <source>
        <dbReference type="Proteomes" id="UP000722459"/>
    </source>
</evidence>
<proteinExistence type="predicted"/>
<dbReference type="PROSITE" id="PS51186">
    <property type="entry name" value="GNAT"/>
    <property type="match status" value="1"/>
</dbReference>
<feature type="domain" description="N-acetyltransferase" evidence="3">
    <location>
        <begin position="23"/>
        <end position="169"/>
    </location>
</feature>
<comment type="caution">
    <text evidence="4">The sequence shown here is derived from an EMBL/GenBank/DDBJ whole genome shotgun (WGS) entry which is preliminary data.</text>
</comment>
<dbReference type="GO" id="GO:0016747">
    <property type="term" value="F:acyltransferase activity, transferring groups other than amino-acyl groups"/>
    <property type="evidence" value="ECO:0007669"/>
    <property type="project" value="InterPro"/>
</dbReference>
<dbReference type="CDD" id="cd04301">
    <property type="entry name" value="NAT_SF"/>
    <property type="match status" value="1"/>
</dbReference>
<dbReference type="Pfam" id="PF00583">
    <property type="entry name" value="Acetyltransf_1"/>
    <property type="match status" value="1"/>
</dbReference>
<organism evidence="4 5">
    <name type="scientific">Candidatus Iainarchaeum sp</name>
    <dbReference type="NCBI Taxonomy" id="3101447"/>
    <lineage>
        <taxon>Archaea</taxon>
        <taxon>Candidatus Iainarchaeota</taxon>
        <taxon>Candidatus Iainarchaeia</taxon>
        <taxon>Candidatus Iainarchaeales</taxon>
        <taxon>Candidatus Iainarchaeaceae</taxon>
        <taxon>Candidatus Iainarchaeum</taxon>
    </lineage>
</organism>
<gene>
    <name evidence="4" type="ORF">HON47_04945</name>
</gene>
<sequence>MIKKEEDLLDLQIANEKKVNTKINYEQLTQTRLSIIDQLSKLFPQWKRSSVIKKVKESIEGKDIRFVATINGEIIAHVKYGKGKGIHKHIVDVTSLVVSKNHRRKGIANELMKYSIKKLPKEIKIITLAVDNKNKPAIKLYKKLKFKKYGLLKKASLIKGKYVDNYMMELHI</sequence>